<dbReference type="EMBL" id="JAPHNI010000270">
    <property type="protein sequence ID" value="KAJ8113178.1"/>
    <property type="molecule type" value="Genomic_DNA"/>
</dbReference>
<name>A0ACC2IDC2_9PLEO</name>
<sequence>MIKKSTFVLEIARSFCLLADQLSSIHTNTTSELHQHAFLTEKEFAMAATKAVLITGATGKQGGSVLKQLANHPTASEFTLIAVTRNADSASAKRITERHPGVLLVQGDLNDVPALFTSAKSKLKDAGKPEQIWGVYSVQISMGPGVTTEFEVKQGSDLIDESIKEGVTHFVYSSVDRGGNEHSFNNITPIPHFQTKDAIEQHLLKKAGKNGENMGWTILRPVAFMDNLEPGMKSKVFLTALRDTLKGKSNQWVSVEDIGIFGAKAFREPNEWNARAEGLAGSELTMDEMSGCFERAIGQPVPYAFGFMGSALMWAVTEVNVMINWFADEGYGVDIAKLKKAEPQLCDFERWLRERSGWKDQAIQS</sequence>
<evidence type="ECO:0000313" key="1">
    <source>
        <dbReference type="EMBL" id="KAJ8113178.1"/>
    </source>
</evidence>
<comment type="caution">
    <text evidence="1">The sequence shown here is derived from an EMBL/GenBank/DDBJ whole genome shotgun (WGS) entry which is preliminary data.</text>
</comment>
<proteinExistence type="predicted"/>
<keyword evidence="2" id="KW-1185">Reference proteome</keyword>
<accession>A0ACC2IDC2</accession>
<reference evidence="1" key="1">
    <citation type="submission" date="2022-11" db="EMBL/GenBank/DDBJ databases">
        <title>Genome Sequence of Boeremia exigua.</title>
        <authorList>
            <person name="Buettner E."/>
        </authorList>
    </citation>
    <scope>NUCLEOTIDE SEQUENCE</scope>
    <source>
        <strain evidence="1">CU02</strain>
    </source>
</reference>
<organism evidence="1 2">
    <name type="scientific">Boeremia exigua</name>
    <dbReference type="NCBI Taxonomy" id="749465"/>
    <lineage>
        <taxon>Eukaryota</taxon>
        <taxon>Fungi</taxon>
        <taxon>Dikarya</taxon>
        <taxon>Ascomycota</taxon>
        <taxon>Pezizomycotina</taxon>
        <taxon>Dothideomycetes</taxon>
        <taxon>Pleosporomycetidae</taxon>
        <taxon>Pleosporales</taxon>
        <taxon>Pleosporineae</taxon>
        <taxon>Didymellaceae</taxon>
        <taxon>Boeremia</taxon>
    </lineage>
</organism>
<protein>
    <submittedName>
        <fullName evidence="1">Uncharacterized protein</fullName>
    </submittedName>
</protein>
<dbReference type="Proteomes" id="UP001153331">
    <property type="component" value="Unassembled WGS sequence"/>
</dbReference>
<evidence type="ECO:0000313" key="2">
    <source>
        <dbReference type="Proteomes" id="UP001153331"/>
    </source>
</evidence>
<gene>
    <name evidence="1" type="ORF">OPT61_g4633</name>
</gene>